<organism evidence="1 2">
    <name type="scientific">Tanacetum coccineum</name>
    <dbReference type="NCBI Taxonomy" id="301880"/>
    <lineage>
        <taxon>Eukaryota</taxon>
        <taxon>Viridiplantae</taxon>
        <taxon>Streptophyta</taxon>
        <taxon>Embryophyta</taxon>
        <taxon>Tracheophyta</taxon>
        <taxon>Spermatophyta</taxon>
        <taxon>Magnoliopsida</taxon>
        <taxon>eudicotyledons</taxon>
        <taxon>Gunneridae</taxon>
        <taxon>Pentapetalae</taxon>
        <taxon>asterids</taxon>
        <taxon>campanulids</taxon>
        <taxon>Asterales</taxon>
        <taxon>Asteraceae</taxon>
        <taxon>Asteroideae</taxon>
        <taxon>Anthemideae</taxon>
        <taxon>Anthemidinae</taxon>
        <taxon>Tanacetum</taxon>
    </lineage>
</organism>
<dbReference type="EMBL" id="BQNB010021088">
    <property type="protein sequence ID" value="GJU02720.1"/>
    <property type="molecule type" value="Genomic_DNA"/>
</dbReference>
<proteinExistence type="predicted"/>
<dbReference type="PANTHER" id="PTHR31439:SF7">
    <property type="entry name" value="EXPRESSED PROTEIN"/>
    <property type="match status" value="1"/>
</dbReference>
<reference evidence="1" key="1">
    <citation type="journal article" date="2022" name="Int. J. Mol. Sci.">
        <title>Draft Genome of Tanacetum Coccineum: Genomic Comparison of Closely Related Tanacetum-Family Plants.</title>
        <authorList>
            <person name="Yamashiro T."/>
            <person name="Shiraishi A."/>
            <person name="Nakayama K."/>
            <person name="Satake H."/>
        </authorList>
    </citation>
    <scope>NUCLEOTIDE SEQUENCE</scope>
</reference>
<sequence length="346" mass="39107">MKMDLWSWINELPNSDEWPTDPSSELAFPLASSTDALQLKARRKFTSNSDLLSITFYISYEENPLWVSDTCQVNSNKPFLPLVLQLLREIISRSPNAHDSINTTCPRSNLQKLKLEPVAWVLESHSPETFASFFNLVFLARLFWLCACDAPSEVGSVYFNSMLAPNLEAFSSAHAPVLRAFCVASGIDTLGFSYAAETHGLWVLKGYAPLMAMARCRSKVNDARSLFESKESVLKYSLAHQQLEVVVQLEYSVEFKENYIWVNARVDNIRVHVAKLGFNKDEENVYMNERHFPSRVRVWVGPEAGSSYVTGLSLGRSTDNNEKDIETQKVVKASFGKMKVPNENND</sequence>
<name>A0ABQ5ISL5_9ASTR</name>
<comment type="caution">
    <text evidence="1">The sequence shown here is derived from an EMBL/GenBank/DDBJ whole genome shotgun (WGS) entry which is preliminary data.</text>
</comment>
<protein>
    <submittedName>
        <fullName evidence="1">Uncharacterized protein</fullName>
    </submittedName>
</protein>
<evidence type="ECO:0000313" key="2">
    <source>
        <dbReference type="Proteomes" id="UP001151760"/>
    </source>
</evidence>
<gene>
    <name evidence="1" type="ORF">Tco_1113058</name>
</gene>
<reference evidence="1" key="2">
    <citation type="submission" date="2022-01" db="EMBL/GenBank/DDBJ databases">
        <authorList>
            <person name="Yamashiro T."/>
            <person name="Shiraishi A."/>
            <person name="Satake H."/>
            <person name="Nakayama K."/>
        </authorList>
    </citation>
    <scope>NUCLEOTIDE SEQUENCE</scope>
</reference>
<evidence type="ECO:0000313" key="1">
    <source>
        <dbReference type="EMBL" id="GJU02720.1"/>
    </source>
</evidence>
<dbReference type="Proteomes" id="UP001151760">
    <property type="component" value="Unassembled WGS sequence"/>
</dbReference>
<keyword evidence="2" id="KW-1185">Reference proteome</keyword>
<accession>A0ABQ5ISL5</accession>
<dbReference type="PANTHER" id="PTHR31439">
    <property type="entry name" value="EXPRESSED PROTEIN"/>
    <property type="match status" value="1"/>
</dbReference>